<evidence type="ECO:0000256" key="1">
    <source>
        <dbReference type="SAM" id="MobiDB-lite"/>
    </source>
</evidence>
<gene>
    <name evidence="2" type="ORF">RDV89_15875</name>
</gene>
<accession>A0ABU3PZ68</accession>
<feature type="region of interest" description="Disordered" evidence="1">
    <location>
        <begin position="26"/>
        <end position="47"/>
    </location>
</feature>
<dbReference type="Proteomes" id="UP001268542">
    <property type="component" value="Unassembled WGS sequence"/>
</dbReference>
<proteinExistence type="predicted"/>
<keyword evidence="3" id="KW-1185">Reference proteome</keyword>
<evidence type="ECO:0000313" key="2">
    <source>
        <dbReference type="EMBL" id="MDT9594563.1"/>
    </source>
</evidence>
<reference evidence="2 3" key="1">
    <citation type="submission" date="2023-08" db="EMBL/GenBank/DDBJ databases">
        <title>Nocardioides seae sp. nov., a bacterium isolated from a soil.</title>
        <authorList>
            <person name="Wang X."/>
        </authorList>
    </citation>
    <scope>NUCLEOTIDE SEQUENCE [LARGE SCALE GENOMIC DNA]</scope>
    <source>
        <strain evidence="2 3">YZH12</strain>
    </source>
</reference>
<comment type="caution">
    <text evidence="2">The sequence shown here is derived from an EMBL/GenBank/DDBJ whole genome shotgun (WGS) entry which is preliminary data.</text>
</comment>
<evidence type="ECO:0000313" key="3">
    <source>
        <dbReference type="Proteomes" id="UP001268542"/>
    </source>
</evidence>
<sequence length="47" mass="5109">MTFFAAILVLALAVLAAALVRTVRADRGAPPRSQRTDPLAHPLDLRR</sequence>
<dbReference type="RefSeq" id="WP_315734449.1">
    <property type="nucleotide sequence ID" value="NZ_JAVYII010000007.1"/>
</dbReference>
<name>A0ABU3PZ68_9ACTN</name>
<protein>
    <submittedName>
        <fullName evidence="2">Uncharacterized protein</fullName>
    </submittedName>
</protein>
<dbReference type="EMBL" id="JAVYII010000007">
    <property type="protein sequence ID" value="MDT9594563.1"/>
    <property type="molecule type" value="Genomic_DNA"/>
</dbReference>
<organism evidence="2 3">
    <name type="scientific">Nocardioides imazamoxiresistens</name>
    <dbReference type="NCBI Taxonomy" id="3231893"/>
    <lineage>
        <taxon>Bacteria</taxon>
        <taxon>Bacillati</taxon>
        <taxon>Actinomycetota</taxon>
        <taxon>Actinomycetes</taxon>
        <taxon>Propionibacteriales</taxon>
        <taxon>Nocardioidaceae</taxon>
        <taxon>Nocardioides</taxon>
    </lineage>
</organism>